<dbReference type="InterPro" id="IPR001753">
    <property type="entry name" value="Enoyl-CoA_hydra/iso"/>
</dbReference>
<dbReference type="GO" id="GO:0016853">
    <property type="term" value="F:isomerase activity"/>
    <property type="evidence" value="ECO:0007669"/>
    <property type="project" value="UniProtKB-KW"/>
</dbReference>
<keyword evidence="4" id="KW-1185">Reference proteome</keyword>
<dbReference type="Gene3D" id="3.90.226.10">
    <property type="entry name" value="2-enoyl-CoA Hydratase, Chain A, domain 1"/>
    <property type="match status" value="1"/>
</dbReference>
<dbReference type="Proteomes" id="UP000552241">
    <property type="component" value="Unassembled WGS sequence"/>
</dbReference>
<name>A0A838ZHB3_9FLAO</name>
<dbReference type="AlphaFoldDB" id="A0A838ZHB3"/>
<gene>
    <name evidence="3" type="ORF">HU137_02555</name>
</gene>
<proteinExistence type="inferred from homology"/>
<comment type="similarity">
    <text evidence="1 2">Belongs to the enoyl-CoA hydratase/isomerase family.</text>
</comment>
<dbReference type="InterPro" id="IPR029045">
    <property type="entry name" value="ClpP/crotonase-like_dom_sf"/>
</dbReference>
<accession>A0A838ZHB3</accession>
<dbReference type="RefSeq" id="WP_182042238.1">
    <property type="nucleotide sequence ID" value="NZ_JACDZE010000001.1"/>
</dbReference>
<dbReference type="Pfam" id="PF00378">
    <property type="entry name" value="ECH_1"/>
    <property type="match status" value="1"/>
</dbReference>
<dbReference type="PANTHER" id="PTHR11941">
    <property type="entry name" value="ENOYL-COA HYDRATASE-RELATED"/>
    <property type="match status" value="1"/>
</dbReference>
<evidence type="ECO:0000256" key="2">
    <source>
        <dbReference type="RuleBase" id="RU003707"/>
    </source>
</evidence>
<dbReference type="PANTHER" id="PTHR11941:SF54">
    <property type="entry name" value="ENOYL-COA HYDRATASE, MITOCHONDRIAL"/>
    <property type="match status" value="1"/>
</dbReference>
<evidence type="ECO:0000256" key="1">
    <source>
        <dbReference type="ARBA" id="ARBA00005254"/>
    </source>
</evidence>
<dbReference type="SUPFAM" id="SSF52096">
    <property type="entry name" value="ClpP/crotonase"/>
    <property type="match status" value="1"/>
</dbReference>
<dbReference type="PROSITE" id="PS00166">
    <property type="entry name" value="ENOYL_COA_HYDRATASE"/>
    <property type="match status" value="1"/>
</dbReference>
<dbReference type="CDD" id="cd06558">
    <property type="entry name" value="crotonase-like"/>
    <property type="match status" value="1"/>
</dbReference>
<dbReference type="EMBL" id="JACDZE010000001">
    <property type="protein sequence ID" value="MBA5628648.1"/>
    <property type="molecule type" value="Genomic_DNA"/>
</dbReference>
<organism evidence="3 4">
    <name type="scientific">Moheibacter lacus</name>
    <dbReference type="NCBI Taxonomy" id="2745851"/>
    <lineage>
        <taxon>Bacteria</taxon>
        <taxon>Pseudomonadati</taxon>
        <taxon>Bacteroidota</taxon>
        <taxon>Flavobacteriia</taxon>
        <taxon>Flavobacteriales</taxon>
        <taxon>Weeksellaceae</taxon>
        <taxon>Moheibacter</taxon>
    </lineage>
</organism>
<evidence type="ECO:0000313" key="3">
    <source>
        <dbReference type="EMBL" id="MBA5628648.1"/>
    </source>
</evidence>
<reference evidence="3 4" key="1">
    <citation type="submission" date="2020-07" db="EMBL/GenBank/DDBJ databases">
        <title>Moheibacter lacus sp. nov., a member of the family Flavobacteriaceae isolated from freshwater lake sediment.</title>
        <authorList>
            <person name="Liu Y."/>
        </authorList>
    </citation>
    <scope>NUCLEOTIDE SEQUENCE [LARGE SCALE GENOMIC DNA]</scope>
    <source>
        <strain evidence="3 4">BDHS18</strain>
    </source>
</reference>
<keyword evidence="3" id="KW-0413">Isomerase</keyword>
<sequence length="252" mass="28143">MESYYIKSDILHGIATIEFHHPKSNSFPSTQLHELIRMIDDLGQNDEVKIIILKSEGDKVFSAGASFDELLTIDEFSKGKKFFLGFANVILAMRRCPKFIVGCITGKVVGGGVGLASACDYALADENAAARLSELSIGIGPFVIEPAITRKIGITAFSEMTMNPTEWKSPQWLKEKGIYNHVYADAKTCEEETLSFARNLSVYSLEAMRDLKSIFWQGTDHLPKLMEQRAEMSGRLVLSDFTKETLLKFKSK</sequence>
<comment type="caution">
    <text evidence="3">The sequence shown here is derived from an EMBL/GenBank/DDBJ whole genome shotgun (WGS) entry which is preliminary data.</text>
</comment>
<dbReference type="GO" id="GO:0006635">
    <property type="term" value="P:fatty acid beta-oxidation"/>
    <property type="evidence" value="ECO:0007669"/>
    <property type="project" value="TreeGrafter"/>
</dbReference>
<dbReference type="InterPro" id="IPR018376">
    <property type="entry name" value="Enoyl-CoA_hyd/isom_CS"/>
</dbReference>
<evidence type="ECO:0000313" key="4">
    <source>
        <dbReference type="Proteomes" id="UP000552241"/>
    </source>
</evidence>
<protein>
    <submittedName>
        <fullName evidence="3">Enoyl-CoA hydratase/isomerase family protein</fullName>
    </submittedName>
</protein>